<dbReference type="AlphaFoldDB" id="A0A0C9RWP2"/>
<name>A0A0C9RWP2_AMBAM</name>
<evidence type="ECO:0000313" key="2">
    <source>
        <dbReference type="EMBL" id="JAG92006.1"/>
    </source>
</evidence>
<organism evidence="2">
    <name type="scientific">Amblyomma americanum</name>
    <name type="common">Lone star tick</name>
    <dbReference type="NCBI Taxonomy" id="6943"/>
    <lineage>
        <taxon>Eukaryota</taxon>
        <taxon>Metazoa</taxon>
        <taxon>Ecdysozoa</taxon>
        <taxon>Arthropoda</taxon>
        <taxon>Chelicerata</taxon>
        <taxon>Arachnida</taxon>
        <taxon>Acari</taxon>
        <taxon>Parasitiformes</taxon>
        <taxon>Ixodida</taxon>
        <taxon>Ixodoidea</taxon>
        <taxon>Ixodidae</taxon>
        <taxon>Amblyomminae</taxon>
        <taxon>Amblyomma</taxon>
    </lineage>
</organism>
<feature type="chain" id="PRO_5002202528" evidence="1">
    <location>
        <begin position="21"/>
        <end position="124"/>
    </location>
</feature>
<dbReference type="EMBL" id="GBZX01000734">
    <property type="protein sequence ID" value="JAG92006.1"/>
    <property type="molecule type" value="mRNA"/>
</dbReference>
<keyword evidence="1" id="KW-0732">Signal</keyword>
<reference evidence="2" key="1">
    <citation type="journal article" date="2015" name="PLoS ONE">
        <title>An Insight into the Sialome of the Lone Star Tick, Amblyomma americanum, with a Glimpse on Its Time Dependent Gene Expression.</title>
        <authorList>
            <person name="Karim S."/>
            <person name="Ribeiro J.M."/>
        </authorList>
    </citation>
    <scope>NUCLEOTIDE SEQUENCE</scope>
    <source>
        <tissue evidence="2">Salivary gland</tissue>
    </source>
</reference>
<proteinExistence type="evidence at transcript level"/>
<protein>
    <submittedName>
        <fullName evidence="2">Putative secreted protein</fullName>
    </submittedName>
</protein>
<feature type="signal peptide" evidence="1">
    <location>
        <begin position="1"/>
        <end position="20"/>
    </location>
</feature>
<accession>A0A0C9RWP2</accession>
<evidence type="ECO:0000256" key="1">
    <source>
        <dbReference type="SAM" id="SignalP"/>
    </source>
</evidence>
<sequence length="124" mass="14031">MAYLAVLVLLCLRFLPVVFSSVVSVLGVGCVVRWTGCFEYVRVWNCVNVWECLLSKSVAAQRAKEKALPPDACRINCFYFVVQQNGCRHIGMMVEGTVCRHGRLTIILSQYVTHRVQVNKCVDF</sequence>